<evidence type="ECO:0000256" key="7">
    <source>
        <dbReference type="ARBA" id="ARBA00023002"/>
    </source>
</evidence>
<keyword evidence="5" id="KW-0285">Flavoprotein</keyword>
<dbReference type="GO" id="GO:0005737">
    <property type="term" value="C:cytoplasm"/>
    <property type="evidence" value="ECO:0007669"/>
    <property type="project" value="UniProtKB-SubCell"/>
</dbReference>
<dbReference type="Gene3D" id="3.50.50.60">
    <property type="entry name" value="FAD/NAD(P)-binding domain"/>
    <property type="match status" value="1"/>
</dbReference>
<proteinExistence type="inferred from homology"/>
<protein>
    <recommendedName>
        <fullName evidence="8">Amine oxidase domain-containing protein</fullName>
    </recommendedName>
</protein>
<dbReference type="Gene3D" id="3.90.660.10">
    <property type="match status" value="1"/>
</dbReference>
<organism evidence="9">
    <name type="scientific">Panicum hallii</name>
    <dbReference type="NCBI Taxonomy" id="206008"/>
    <lineage>
        <taxon>Eukaryota</taxon>
        <taxon>Viridiplantae</taxon>
        <taxon>Streptophyta</taxon>
        <taxon>Embryophyta</taxon>
        <taxon>Tracheophyta</taxon>
        <taxon>Spermatophyta</taxon>
        <taxon>Magnoliopsida</taxon>
        <taxon>Liliopsida</taxon>
        <taxon>Poales</taxon>
        <taxon>Poaceae</taxon>
        <taxon>PACMAD clade</taxon>
        <taxon>Panicoideae</taxon>
        <taxon>Panicodae</taxon>
        <taxon>Paniceae</taxon>
        <taxon>Panicinae</taxon>
        <taxon>Panicum</taxon>
        <taxon>Panicum sect. Panicum</taxon>
    </lineage>
</organism>
<comment type="cofactor">
    <cofactor evidence="1">
        <name>FAD</name>
        <dbReference type="ChEBI" id="CHEBI:57692"/>
    </cofactor>
</comment>
<feature type="domain" description="Amine oxidase" evidence="8">
    <location>
        <begin position="214"/>
        <end position="512"/>
    </location>
</feature>
<accession>A0A2S3HSE3</accession>
<dbReference type="SUPFAM" id="SSF54373">
    <property type="entry name" value="FAD-linked reductases, C-terminal domain"/>
    <property type="match status" value="1"/>
</dbReference>
<dbReference type="InterPro" id="IPR002937">
    <property type="entry name" value="Amino_oxidase"/>
</dbReference>
<evidence type="ECO:0000256" key="4">
    <source>
        <dbReference type="ARBA" id="ARBA00022490"/>
    </source>
</evidence>
<evidence type="ECO:0000256" key="6">
    <source>
        <dbReference type="ARBA" id="ARBA00022827"/>
    </source>
</evidence>
<keyword evidence="6" id="KW-0274">FAD</keyword>
<keyword evidence="4" id="KW-0963">Cytoplasm</keyword>
<dbReference type="SUPFAM" id="SSF51905">
    <property type="entry name" value="FAD/NAD(P)-binding domain"/>
    <property type="match status" value="1"/>
</dbReference>
<comment type="subcellular location">
    <subcellularLocation>
        <location evidence="2">Cytoplasm</location>
    </subcellularLocation>
</comment>
<dbReference type="InterPro" id="IPR036188">
    <property type="entry name" value="FAD/NAD-bd_sf"/>
</dbReference>
<evidence type="ECO:0000259" key="8">
    <source>
        <dbReference type="Pfam" id="PF01593"/>
    </source>
</evidence>
<reference evidence="9" key="1">
    <citation type="submission" date="2018-04" db="EMBL/GenBank/DDBJ databases">
        <title>WGS assembly of Panicum hallii.</title>
        <authorList>
            <person name="Lovell J."/>
            <person name="Jenkins J."/>
            <person name="Lowry D."/>
            <person name="Mamidi S."/>
            <person name="Sreedasyam A."/>
            <person name="Weng X."/>
            <person name="Barry K."/>
            <person name="Bonette J."/>
            <person name="Campitelli B."/>
            <person name="Daum C."/>
            <person name="Gordon S."/>
            <person name="Gould B."/>
            <person name="Lipzen A."/>
            <person name="Macqueen A."/>
            <person name="Palacio-Mejia J."/>
            <person name="Plott C."/>
            <person name="Shakirov E."/>
            <person name="Shu S."/>
            <person name="Yoshinaga Y."/>
            <person name="Zane M."/>
            <person name="Rokhsar D."/>
            <person name="Grimwood J."/>
            <person name="Schmutz J."/>
            <person name="Juenger T."/>
        </authorList>
    </citation>
    <scope>NUCLEOTIDE SEQUENCE [LARGE SCALE GENOMIC DNA]</scope>
    <source>
        <strain evidence="9">FIL2</strain>
    </source>
</reference>
<dbReference type="Pfam" id="PF01593">
    <property type="entry name" value="Amino_oxidase"/>
    <property type="match status" value="2"/>
</dbReference>
<dbReference type="GO" id="GO:0050660">
    <property type="term" value="F:flavin adenine dinucleotide binding"/>
    <property type="evidence" value="ECO:0007669"/>
    <property type="project" value="UniProtKB-ARBA"/>
</dbReference>
<dbReference type="PANTHER" id="PTHR10742:SF405">
    <property type="entry name" value="PEROXISOMAL N(1)-ACETYL-SPERMINE_SPERMIDINE OXIDASE"/>
    <property type="match status" value="1"/>
</dbReference>
<gene>
    <name evidence="9" type="ORF">PAHAL_5G185700</name>
</gene>
<dbReference type="Gramene" id="PAN28906">
    <property type="protein sequence ID" value="PAN28906"/>
    <property type="gene ID" value="PAHAL_5G185700"/>
</dbReference>
<keyword evidence="7" id="KW-0560">Oxidoreductase</keyword>
<dbReference type="EMBL" id="CM008050">
    <property type="protein sequence ID" value="PAN28906.1"/>
    <property type="molecule type" value="Genomic_DNA"/>
</dbReference>
<evidence type="ECO:0000256" key="1">
    <source>
        <dbReference type="ARBA" id="ARBA00001974"/>
    </source>
</evidence>
<evidence type="ECO:0000313" key="9">
    <source>
        <dbReference type="EMBL" id="PAN28906.1"/>
    </source>
</evidence>
<evidence type="ECO:0000256" key="5">
    <source>
        <dbReference type="ARBA" id="ARBA00022630"/>
    </source>
</evidence>
<dbReference type="InterPro" id="IPR050281">
    <property type="entry name" value="Flavin_monoamine_oxidase"/>
</dbReference>
<dbReference type="Proteomes" id="UP000243499">
    <property type="component" value="Chromosome 5"/>
</dbReference>
<dbReference type="AlphaFoldDB" id="A0A2S3HSE3"/>
<sequence length="516" mass="54524">MVAKKPRVVVVGAGVAGLAAARRLCGAGADRFEVAVVEAGARAGGRVLTSEFAGRRVEMGATWVQGVDGSPVHALARDAGALGALGLGWGGKDDDGGDAAGVLPYERMDGFPDRVLTVAEGGEVVDADRVAGPVEELYRGMMEAARAGEAGGSGGVEEYLRRGLRAYQAARPALAVAAGEANKELEEVEEALLAMHINRERTDTSADDLGDLDLAAEGEYRDFPGEHVTIPGGYSRVVERLVTALLPGTVRFGLRLRRLDWGEAPVRLHFADGAPTITADHVILTVSLGVLKASLGGKDASAAGAIAFDPPLPQFKREAVARLGFGVVNKLFMEVEPAEEPEPEGGGGGQPPEFPFLHMAFRGHVAKIPWWMRGTESICPVHAGSRVALAWFAGREAAHLESLPDDEVIRGVNATLDSFLPAPPRWRVKRVKRSGWATDPLFLGSYSYVAVGSSGEDLDAMAEPLPRGPGAAAARAPPPPRVLFAGEATHRTHYSTTHAAYLSGVREAERLLLHYL</sequence>
<name>A0A2S3HSE3_9POAL</name>
<feature type="domain" description="Amine oxidase" evidence="8">
    <location>
        <begin position="15"/>
        <end position="81"/>
    </location>
</feature>
<evidence type="ECO:0000256" key="2">
    <source>
        <dbReference type="ARBA" id="ARBA00004496"/>
    </source>
</evidence>
<evidence type="ECO:0000256" key="3">
    <source>
        <dbReference type="ARBA" id="ARBA00005995"/>
    </source>
</evidence>
<comment type="similarity">
    <text evidence="3">Belongs to the flavin monoamine oxidase family.</text>
</comment>
<dbReference type="PANTHER" id="PTHR10742">
    <property type="entry name" value="FLAVIN MONOAMINE OXIDASE"/>
    <property type="match status" value="1"/>
</dbReference>
<dbReference type="GO" id="GO:0046592">
    <property type="term" value="F:polyamine oxidase activity"/>
    <property type="evidence" value="ECO:0007669"/>
    <property type="project" value="TreeGrafter"/>
</dbReference>